<evidence type="ECO:0000313" key="1">
    <source>
        <dbReference type="EMBL" id="XCG46726.1"/>
    </source>
</evidence>
<dbReference type="EMBL" id="CP159253">
    <property type="protein sequence ID" value="XCG46726.1"/>
    <property type="molecule type" value="Genomic_DNA"/>
</dbReference>
<accession>A0AAU8CK49</accession>
<sequence>MRIDFPFPVEAEGRNGYFSAPAISVHRLFEKEVWLQNITSRNGYGRGHATLPADPDTLRQVAEHLNNIATSIELGLPFKPLAA</sequence>
<dbReference type="AlphaFoldDB" id="A0AAU8CK49"/>
<dbReference type="RefSeq" id="WP_353645736.1">
    <property type="nucleotide sequence ID" value="NZ_CP159253.1"/>
</dbReference>
<name>A0AAU8CK49_9HYPH</name>
<reference evidence="1" key="1">
    <citation type="submission" date="2024-06" db="EMBL/GenBank/DDBJ databases">
        <title>Mesorhizobium karijinii sp. nov., a symbiont of the iconic Swainsona formosa from arid Australia.</title>
        <authorList>
            <person name="Hill Y.J."/>
            <person name="Watkin E.L.J."/>
            <person name="O'Hara G.W."/>
            <person name="Terpolilli J."/>
            <person name="Tye M.L."/>
            <person name="Kohlmeier M.G."/>
        </authorList>
    </citation>
    <scope>NUCLEOTIDE SEQUENCE</scope>
    <source>
        <strain evidence="1">WSM2240</strain>
    </source>
</reference>
<gene>
    <name evidence="1" type="ORF">ABVK50_15505</name>
</gene>
<protein>
    <submittedName>
        <fullName evidence="1">Uncharacterized protein</fullName>
    </submittedName>
</protein>
<proteinExistence type="predicted"/>
<organism evidence="1">
    <name type="scientific">Mesorhizobium sp. WSM2240</name>
    <dbReference type="NCBI Taxonomy" id="3228851"/>
    <lineage>
        <taxon>Bacteria</taxon>
        <taxon>Pseudomonadati</taxon>
        <taxon>Pseudomonadota</taxon>
        <taxon>Alphaproteobacteria</taxon>
        <taxon>Hyphomicrobiales</taxon>
        <taxon>Phyllobacteriaceae</taxon>
        <taxon>Mesorhizobium</taxon>
    </lineage>
</organism>